<evidence type="ECO:0000256" key="2">
    <source>
        <dbReference type="ARBA" id="ARBA00022741"/>
    </source>
</evidence>
<evidence type="ECO:0000313" key="10">
    <source>
        <dbReference type="Proteomes" id="UP000053477"/>
    </source>
</evidence>
<evidence type="ECO:0000256" key="1">
    <source>
        <dbReference type="ARBA" id="ARBA00004123"/>
    </source>
</evidence>
<dbReference type="FunCoup" id="A0A0H2R7Q3">
    <property type="interactions" value="111"/>
</dbReference>
<dbReference type="Pfam" id="PF08423">
    <property type="entry name" value="Rad51"/>
    <property type="match status" value="1"/>
</dbReference>
<dbReference type="InterPro" id="IPR047348">
    <property type="entry name" value="XRCC3-like_C"/>
</dbReference>
<dbReference type="GO" id="GO:0000722">
    <property type="term" value="P:telomere maintenance via recombination"/>
    <property type="evidence" value="ECO:0007669"/>
    <property type="project" value="TreeGrafter"/>
</dbReference>
<dbReference type="SUPFAM" id="SSF52540">
    <property type="entry name" value="P-loop containing nucleoside triphosphate hydrolases"/>
    <property type="match status" value="1"/>
</dbReference>
<dbReference type="GO" id="GO:0045003">
    <property type="term" value="P:double-strand break repair via synthesis-dependent strand annealing"/>
    <property type="evidence" value="ECO:0007669"/>
    <property type="project" value="TreeGrafter"/>
</dbReference>
<dbReference type="GO" id="GO:0090656">
    <property type="term" value="P:t-circle formation"/>
    <property type="evidence" value="ECO:0007669"/>
    <property type="project" value="TreeGrafter"/>
</dbReference>
<proteinExistence type="predicted"/>
<dbReference type="GO" id="GO:0000400">
    <property type="term" value="F:four-way junction DNA binding"/>
    <property type="evidence" value="ECO:0007669"/>
    <property type="project" value="TreeGrafter"/>
</dbReference>
<comment type="subcellular location">
    <subcellularLocation>
        <location evidence="1">Nucleus</location>
    </subcellularLocation>
</comment>
<evidence type="ECO:0000256" key="6">
    <source>
        <dbReference type="ARBA" id="ARBA00023242"/>
    </source>
</evidence>
<dbReference type="PANTHER" id="PTHR46487">
    <property type="entry name" value="DNA REPAIR PROTEIN XRCC3"/>
    <property type="match status" value="1"/>
</dbReference>
<evidence type="ECO:0000256" key="4">
    <source>
        <dbReference type="ARBA" id="ARBA00022840"/>
    </source>
</evidence>
<keyword evidence="9" id="KW-0378">Hydrolase</keyword>
<dbReference type="InterPro" id="IPR027417">
    <property type="entry name" value="P-loop_NTPase"/>
</dbReference>
<dbReference type="GO" id="GO:0005524">
    <property type="term" value="F:ATP binding"/>
    <property type="evidence" value="ECO:0007669"/>
    <property type="project" value="UniProtKB-KW"/>
</dbReference>
<reference evidence="9 10" key="1">
    <citation type="submission" date="2015-04" db="EMBL/GenBank/DDBJ databases">
        <title>Complete genome sequence of Schizopora paradoxa KUC8140, a cosmopolitan wood degrader in East Asia.</title>
        <authorList>
            <consortium name="DOE Joint Genome Institute"/>
            <person name="Min B."/>
            <person name="Park H."/>
            <person name="Jang Y."/>
            <person name="Kim J.-J."/>
            <person name="Kim K.H."/>
            <person name="Pangilinan J."/>
            <person name="Lipzen A."/>
            <person name="Riley R."/>
            <person name="Grigoriev I.V."/>
            <person name="Spatafora J.W."/>
            <person name="Choi I.-G."/>
        </authorList>
    </citation>
    <scope>NUCLEOTIDE SEQUENCE [LARGE SCALE GENOMIC DNA]</scope>
    <source>
        <strain evidence="9 10">KUC8140</strain>
    </source>
</reference>
<evidence type="ECO:0000256" key="3">
    <source>
        <dbReference type="ARBA" id="ARBA00022763"/>
    </source>
</evidence>
<gene>
    <name evidence="9" type="ORF">SCHPADRAFT_881829</name>
</gene>
<dbReference type="EMBL" id="KQ086142">
    <property type="protein sequence ID" value="KLO07392.1"/>
    <property type="molecule type" value="Genomic_DNA"/>
</dbReference>
<keyword evidence="5" id="KW-0234">DNA repair</keyword>
<evidence type="ECO:0000256" key="7">
    <source>
        <dbReference type="SAM" id="MobiDB-lite"/>
    </source>
</evidence>
<dbReference type="GO" id="GO:0033065">
    <property type="term" value="C:Rad51C-XRCC3 complex"/>
    <property type="evidence" value="ECO:0007669"/>
    <property type="project" value="TreeGrafter"/>
</dbReference>
<name>A0A0H2R7Q3_9AGAM</name>
<keyword evidence="3" id="KW-0227">DNA damage</keyword>
<evidence type="ECO:0000259" key="8">
    <source>
        <dbReference type="PROSITE" id="PS50162"/>
    </source>
</evidence>
<dbReference type="PRINTS" id="PR01874">
    <property type="entry name" value="DNAREPAIRADA"/>
</dbReference>
<keyword evidence="6" id="KW-0539">Nucleus</keyword>
<dbReference type="GO" id="GO:0140664">
    <property type="term" value="F:ATP-dependent DNA damage sensor activity"/>
    <property type="evidence" value="ECO:0007669"/>
    <property type="project" value="InterPro"/>
</dbReference>
<dbReference type="InterPro" id="IPR013632">
    <property type="entry name" value="Rad51_C"/>
</dbReference>
<keyword evidence="2" id="KW-0547">Nucleotide-binding</keyword>
<dbReference type="STRING" id="27342.A0A0H2R7Q3"/>
<feature type="compositionally biased region" description="Polar residues" evidence="7">
    <location>
        <begin position="329"/>
        <end position="348"/>
    </location>
</feature>
<dbReference type="PROSITE" id="PS50162">
    <property type="entry name" value="RECA_2"/>
    <property type="match status" value="1"/>
</dbReference>
<protein>
    <submittedName>
        <fullName evidence="9">p-loop containing nucleoside triphosphate hydrolase protein</fullName>
    </submittedName>
</protein>
<dbReference type="PANTHER" id="PTHR46487:SF1">
    <property type="entry name" value="DNA REPAIR PROTEIN XRCC3"/>
    <property type="match status" value="1"/>
</dbReference>
<keyword evidence="10" id="KW-1185">Reference proteome</keyword>
<evidence type="ECO:0000256" key="5">
    <source>
        <dbReference type="ARBA" id="ARBA00023204"/>
    </source>
</evidence>
<dbReference type="InterPro" id="IPR020588">
    <property type="entry name" value="RecA_ATP-bd"/>
</dbReference>
<dbReference type="AlphaFoldDB" id="A0A0H2R7Q3"/>
<dbReference type="InParanoid" id="A0A0H2R7Q3"/>
<dbReference type="GO" id="GO:0061982">
    <property type="term" value="P:meiosis I cell cycle process"/>
    <property type="evidence" value="ECO:0007669"/>
    <property type="project" value="UniProtKB-ARBA"/>
</dbReference>
<feature type="domain" description="RecA family profile 1" evidence="8">
    <location>
        <begin position="79"/>
        <end position="261"/>
    </location>
</feature>
<accession>A0A0H2R7Q3</accession>
<dbReference type="GO" id="GO:0005657">
    <property type="term" value="C:replication fork"/>
    <property type="evidence" value="ECO:0007669"/>
    <property type="project" value="TreeGrafter"/>
</dbReference>
<dbReference type="CDD" id="cd19491">
    <property type="entry name" value="XRCC3"/>
    <property type="match status" value="1"/>
</dbReference>
<sequence>MQVDLDQLPLQHVQSLSSFQVSSLQKSGLKRTSDLLLAPPRDLAKVLKLPNAEIHAILKSVSTELGGSHVRWKPLDAFSHEVFSTGDNRLDDLLGGGIRTGMVWELAGESSCGKSQLCMQLSLFVQLEPNLGGISGAACYITVGARLPTNRLAQMQNYHQKLLPSLCGLNDVHTQSAPTFEILMHILTVNLPSLQDSLSTQKERKSIRLVIVDSIASLFQTSHPQTSGTLRERSKALSELSRVAHNLASMCNIAVVFVNDVSDVFNDETAGNTGSHEILYRDQSRWFNSTPSRYGEPAKEASLGLVWTNHLNTRIMLAKTNKRIRNPFSPESSSAKRQKQDNSLVSSHVHQEPVDDIVAVRTLTVVFSNVAMPSSIDFIINNAGLVSIGEQNHTTSQIQENKIHSSEEPAFEEEPLPIDALDIPPSTNPLEAWDGLDHGAARTDIDFDALLDEDDDDALFFAV</sequence>
<dbReference type="GO" id="GO:0071140">
    <property type="term" value="P:resolution of mitotic recombination intermediates"/>
    <property type="evidence" value="ECO:0007669"/>
    <property type="project" value="TreeGrafter"/>
</dbReference>
<dbReference type="OrthoDB" id="1861185at2759"/>
<dbReference type="Gene3D" id="3.40.50.300">
    <property type="entry name" value="P-loop containing nucleotide triphosphate hydrolases"/>
    <property type="match status" value="1"/>
</dbReference>
<feature type="region of interest" description="Disordered" evidence="7">
    <location>
        <begin position="322"/>
        <end position="348"/>
    </location>
</feature>
<evidence type="ECO:0000313" key="9">
    <source>
        <dbReference type="EMBL" id="KLO07392.1"/>
    </source>
</evidence>
<keyword evidence="4" id="KW-0067">ATP-binding</keyword>
<organism evidence="9 10">
    <name type="scientific">Schizopora paradoxa</name>
    <dbReference type="NCBI Taxonomy" id="27342"/>
    <lineage>
        <taxon>Eukaryota</taxon>
        <taxon>Fungi</taxon>
        <taxon>Dikarya</taxon>
        <taxon>Basidiomycota</taxon>
        <taxon>Agaricomycotina</taxon>
        <taxon>Agaricomycetes</taxon>
        <taxon>Hymenochaetales</taxon>
        <taxon>Schizoporaceae</taxon>
        <taxon>Schizopora</taxon>
    </lineage>
</organism>
<dbReference type="GO" id="GO:0016787">
    <property type="term" value="F:hydrolase activity"/>
    <property type="evidence" value="ECO:0007669"/>
    <property type="project" value="UniProtKB-KW"/>
</dbReference>
<dbReference type="Proteomes" id="UP000053477">
    <property type="component" value="Unassembled WGS sequence"/>
</dbReference>